<dbReference type="RefSeq" id="WP_286256502.1">
    <property type="nucleotide sequence ID" value="NZ_AP018448.1"/>
</dbReference>
<accession>A0ABN5VUN4</accession>
<organism evidence="1 2">
    <name type="scientific">Streptomyces graminofaciens</name>
    <dbReference type="NCBI Taxonomy" id="68212"/>
    <lineage>
        <taxon>Bacteria</taxon>
        <taxon>Bacillati</taxon>
        <taxon>Actinomycetota</taxon>
        <taxon>Actinomycetes</taxon>
        <taxon>Kitasatosporales</taxon>
        <taxon>Streptomycetaceae</taxon>
        <taxon>Streptomyces</taxon>
    </lineage>
</organism>
<sequence length="89" mass="9023">MSGIGYEELNALSGELLPERMLLSIVIIDNSTRNTYNFPSGGDGKGGTTVAYACQAQQTQASGGLLAALGLGTPASSSMTCVPAAVVTR</sequence>
<dbReference type="Proteomes" id="UP001321542">
    <property type="component" value="Chromosome"/>
</dbReference>
<dbReference type="EMBL" id="AP018448">
    <property type="protein sequence ID" value="BBC36238.1"/>
    <property type="molecule type" value="Genomic_DNA"/>
</dbReference>
<evidence type="ECO:0000313" key="2">
    <source>
        <dbReference type="Proteomes" id="UP001321542"/>
    </source>
</evidence>
<reference evidence="1 2" key="1">
    <citation type="journal article" date="2010" name="ChemBioChem">
        <title>Cloning and characterization of the biosynthetic gene cluster of 16-membered macrolide antibiotic FD-891: involvement of a dual functional cytochrome P450 monooxygenase catalyzing epoxidation and hydroxylation.</title>
        <authorList>
            <person name="Kudo F."/>
            <person name="Motegi A."/>
            <person name="Mizoue K."/>
            <person name="Eguchi T."/>
        </authorList>
    </citation>
    <scope>NUCLEOTIDE SEQUENCE [LARGE SCALE GENOMIC DNA]</scope>
    <source>
        <strain evidence="1 2">A-8890</strain>
    </source>
</reference>
<reference evidence="1 2" key="2">
    <citation type="journal article" date="2023" name="ChemBioChem">
        <title>Acyltransferase Domain Exchange between Two Independent Type I Polyketide Synthases in the Same Producer Strain of Macrolide Antibiotics.</title>
        <authorList>
            <person name="Kudo F."/>
            <person name="Kishikawa K."/>
            <person name="Tsuboi K."/>
            <person name="Kido T."/>
            <person name="Usui T."/>
            <person name="Hashimoto J."/>
            <person name="Shin-Ya K."/>
            <person name="Miyanaga A."/>
            <person name="Eguchi T."/>
        </authorList>
    </citation>
    <scope>NUCLEOTIDE SEQUENCE [LARGE SCALE GENOMIC DNA]</scope>
    <source>
        <strain evidence="1 2">A-8890</strain>
    </source>
</reference>
<name>A0ABN5VUN4_9ACTN</name>
<evidence type="ECO:0000313" key="1">
    <source>
        <dbReference type="EMBL" id="BBC36238.1"/>
    </source>
</evidence>
<protein>
    <submittedName>
        <fullName evidence="1">Uncharacterized protein</fullName>
    </submittedName>
</protein>
<keyword evidence="2" id="KW-1185">Reference proteome</keyword>
<proteinExistence type="predicted"/>
<gene>
    <name evidence="1" type="ORF">SGFS_075320</name>
</gene>